<feature type="region of interest" description="Disordered" evidence="1">
    <location>
        <begin position="550"/>
        <end position="569"/>
    </location>
</feature>
<sequence length="591" mass="67245">MEYVEADCRLLFRRIEFEEEQLNKKRRWLMGLPTTSIPDQKRLKTPDFLINKSLPESVLREDDVSSEVVKTSVERGFGVSSAQTGNYIVQDYMHLFDTKQMPLTIPRAIPSVLEDMNNIGLCNLATIITGSSLKFEKTRSRMSYLIEEHLPKILVNPYHKYHKGLLAQLPQILKDPHNFRENRVKLMNSTAMSHFCAATKLLEELDELPSEALGAMHRKLRGIQSDALKPKKSAWSRSRLIENVRNICKNMLSKVDEGDELQKPLAKAMAVVALSLRLKQGNSNLLFPKFCDFFTETEALQNDILKAIWSLDEMNIRNLKELQHLIDPDAKIRNSHFRSTIRRILTEYLFECSEMDVILKPLLEITAIINKRSRSPSSPTFSFSKEDVEEEVENVLNVSSQIRQISWDLLGDHKFDEQFADVYLENSDNNDHILDNNDSQIRTSCSSSELEGTDESGPGDEVGAKSQPDHICDPCQRDQHEFDSSFSLSFHESDITGELQNTNRNQYLAIQELCDETSLVAHQLIGSLLEAFLQIEDISIERSERSYLRGGASTSEASQVSEELQTSSGEVADGSVLVKVVEELLPSFQKR</sequence>
<dbReference type="OrthoDB" id="767974at2759"/>
<feature type="region of interest" description="Disordered" evidence="1">
    <location>
        <begin position="443"/>
        <end position="476"/>
    </location>
</feature>
<evidence type="ECO:0000313" key="3">
    <source>
        <dbReference type="Proteomes" id="UP000541444"/>
    </source>
</evidence>
<evidence type="ECO:0000313" key="2">
    <source>
        <dbReference type="EMBL" id="KAF6176786.1"/>
    </source>
</evidence>
<protein>
    <submittedName>
        <fullName evidence="2">Uncharacterized protein</fullName>
    </submittedName>
</protein>
<evidence type="ECO:0000256" key="1">
    <source>
        <dbReference type="SAM" id="MobiDB-lite"/>
    </source>
</evidence>
<gene>
    <name evidence="2" type="ORF">GIB67_020508</name>
</gene>
<name>A0A7J7PBJ0_9MAGN</name>
<proteinExistence type="predicted"/>
<dbReference type="PANTHER" id="PTHR36071">
    <property type="entry name" value="DNA DOUBLE-STRAND BREAK REPAIR PROTEIN"/>
    <property type="match status" value="1"/>
</dbReference>
<dbReference type="AlphaFoldDB" id="A0A7J7PBJ0"/>
<dbReference type="PANTHER" id="PTHR36071:SF1">
    <property type="entry name" value="DNA DOUBLE-STRAND BREAK REPAIR PROTEIN"/>
    <property type="match status" value="1"/>
</dbReference>
<comment type="caution">
    <text evidence="2">The sequence shown here is derived from an EMBL/GenBank/DDBJ whole genome shotgun (WGS) entry which is preliminary data.</text>
</comment>
<dbReference type="Proteomes" id="UP000541444">
    <property type="component" value="Unassembled WGS sequence"/>
</dbReference>
<feature type="compositionally biased region" description="Basic and acidic residues" evidence="1">
    <location>
        <begin position="467"/>
        <end position="476"/>
    </location>
</feature>
<organism evidence="2 3">
    <name type="scientific">Kingdonia uniflora</name>
    <dbReference type="NCBI Taxonomy" id="39325"/>
    <lineage>
        <taxon>Eukaryota</taxon>
        <taxon>Viridiplantae</taxon>
        <taxon>Streptophyta</taxon>
        <taxon>Embryophyta</taxon>
        <taxon>Tracheophyta</taxon>
        <taxon>Spermatophyta</taxon>
        <taxon>Magnoliopsida</taxon>
        <taxon>Ranunculales</taxon>
        <taxon>Circaeasteraceae</taxon>
        <taxon>Kingdonia</taxon>
    </lineage>
</organism>
<keyword evidence="3" id="KW-1185">Reference proteome</keyword>
<feature type="compositionally biased region" description="Polar residues" evidence="1">
    <location>
        <begin position="552"/>
        <end position="569"/>
    </location>
</feature>
<dbReference type="EMBL" id="JACGCM010000045">
    <property type="protein sequence ID" value="KAF6176786.1"/>
    <property type="molecule type" value="Genomic_DNA"/>
</dbReference>
<reference evidence="2 3" key="1">
    <citation type="journal article" date="2020" name="IScience">
        <title>Genome Sequencing of the Endangered Kingdonia uniflora (Circaeasteraceae, Ranunculales) Reveals Potential Mechanisms of Evolutionary Specialization.</title>
        <authorList>
            <person name="Sun Y."/>
            <person name="Deng T."/>
            <person name="Zhang A."/>
            <person name="Moore M.J."/>
            <person name="Landis J.B."/>
            <person name="Lin N."/>
            <person name="Zhang H."/>
            <person name="Zhang X."/>
            <person name="Huang J."/>
            <person name="Zhang X."/>
            <person name="Sun H."/>
            <person name="Wang H."/>
        </authorList>
    </citation>
    <scope>NUCLEOTIDE SEQUENCE [LARGE SCALE GENOMIC DNA]</scope>
    <source>
        <strain evidence="2">TB1705</strain>
        <tissue evidence="2">Leaf</tissue>
    </source>
</reference>
<accession>A0A7J7PBJ0</accession>